<gene>
    <name evidence="1" type="ORF">F7P80_16245</name>
</gene>
<dbReference type="EMBL" id="VZOT01000023">
    <property type="protein sequence ID" value="KAB0583794.1"/>
    <property type="molecule type" value="Genomic_DNA"/>
</dbReference>
<dbReference type="AlphaFoldDB" id="A0A6A1QYU6"/>
<name>A0A6A1QYU6_9BURK</name>
<organism evidence="1">
    <name type="scientific">Comamonas kerstersii</name>
    <dbReference type="NCBI Taxonomy" id="225992"/>
    <lineage>
        <taxon>Bacteria</taxon>
        <taxon>Pseudomonadati</taxon>
        <taxon>Pseudomonadota</taxon>
        <taxon>Betaproteobacteria</taxon>
        <taxon>Burkholderiales</taxon>
        <taxon>Comamonadaceae</taxon>
        <taxon>Comamonas</taxon>
    </lineage>
</organism>
<dbReference type="InterPro" id="IPR029044">
    <property type="entry name" value="Nucleotide-diphossugar_trans"/>
</dbReference>
<comment type="caution">
    <text evidence="1">The sequence shown here is derived from an EMBL/GenBank/DDBJ whole genome shotgun (WGS) entry which is preliminary data.</text>
</comment>
<dbReference type="Gene3D" id="3.90.550.10">
    <property type="entry name" value="Spore Coat Polysaccharide Biosynthesis Protein SpsA, Chain A"/>
    <property type="match status" value="1"/>
</dbReference>
<reference evidence="1" key="1">
    <citation type="submission" date="2019-09" db="EMBL/GenBank/DDBJ databases">
        <title>Draft genome sequences of 48 bacterial type strains from the CCUG.</title>
        <authorList>
            <person name="Tunovic T."/>
            <person name="Pineiro-Iglesias B."/>
            <person name="Unosson C."/>
            <person name="Inganas E."/>
            <person name="Ohlen M."/>
            <person name="Cardew S."/>
            <person name="Jensie-Markopoulos S."/>
            <person name="Salva-Serra F."/>
            <person name="Jaen-Luchoro D."/>
            <person name="Karlsson R."/>
            <person name="Svensson-Stadler L."/>
            <person name="Chun J."/>
            <person name="Moore E."/>
        </authorList>
    </citation>
    <scope>NUCLEOTIDE SEQUENCE</scope>
    <source>
        <strain evidence="1">CCUG 15333</strain>
    </source>
</reference>
<dbReference type="RefSeq" id="WP_151046106.1">
    <property type="nucleotide sequence ID" value="NZ_VZOT01000023.1"/>
</dbReference>
<dbReference type="SUPFAM" id="SSF53448">
    <property type="entry name" value="Nucleotide-diphospho-sugar transferases"/>
    <property type="match status" value="1"/>
</dbReference>
<dbReference type="InterPro" id="IPR016873">
    <property type="entry name" value="Caps_polysacc_synth_BcbE_prd"/>
</dbReference>
<protein>
    <submittedName>
        <fullName evidence="1">Capsular biosynthesis protein</fullName>
    </submittedName>
</protein>
<sequence length="236" mass="27438">MFLITMAGLSSRFKKAGYSLPKYALEYKGVTIFEWAVRSFEKYFEDELFVFVLRPDYFAAAFVEDSVRKLGVKKYKIIKLDRDTRGQAETAYLALKEFNEDFPVTIFNIDTIRYGYIKPEFLSNCDGYLEVFRGEGDHWSFVEPGPDFTVTRTTEKERISDLCSDGLYYFKSHIEFCGIFEDALNAGEETKGEFYIAPLYNKMIKKGLKINYDIIDADQIDFCGTPAEYEILLREK</sequence>
<dbReference type="PIRSF" id="PIRSF028162">
    <property type="entry name" value="BcbE_prd"/>
    <property type="match status" value="1"/>
</dbReference>
<dbReference type="CDD" id="cd04183">
    <property type="entry name" value="GT2_BcE_like"/>
    <property type="match status" value="1"/>
</dbReference>
<evidence type="ECO:0000313" key="1">
    <source>
        <dbReference type="EMBL" id="KAB0583794.1"/>
    </source>
</evidence>
<accession>A0A6A1QYU6</accession>
<proteinExistence type="predicted"/>